<comment type="cofactor">
    <cofactor evidence="1 8">
        <name>heme</name>
        <dbReference type="ChEBI" id="CHEBI:30413"/>
    </cofactor>
</comment>
<evidence type="ECO:0000256" key="9">
    <source>
        <dbReference type="RuleBase" id="RU000461"/>
    </source>
</evidence>
<dbReference type="GO" id="GO:0016705">
    <property type="term" value="F:oxidoreductase activity, acting on paired donors, with incorporation or reduction of molecular oxygen"/>
    <property type="evidence" value="ECO:0007669"/>
    <property type="project" value="InterPro"/>
</dbReference>
<evidence type="ECO:0000313" key="11">
    <source>
        <dbReference type="Proteomes" id="UP000288716"/>
    </source>
</evidence>
<evidence type="ECO:0000256" key="5">
    <source>
        <dbReference type="ARBA" id="ARBA00023002"/>
    </source>
</evidence>
<evidence type="ECO:0000256" key="2">
    <source>
        <dbReference type="ARBA" id="ARBA00010617"/>
    </source>
</evidence>
<dbReference type="PROSITE" id="PS00086">
    <property type="entry name" value="CYTOCHROME_P450"/>
    <property type="match status" value="1"/>
</dbReference>
<dbReference type="GO" id="GO:0020037">
    <property type="term" value="F:heme binding"/>
    <property type="evidence" value="ECO:0007669"/>
    <property type="project" value="InterPro"/>
</dbReference>
<dbReference type="InterPro" id="IPR036396">
    <property type="entry name" value="Cyt_P450_sf"/>
</dbReference>
<keyword evidence="7 9" id="KW-0503">Monooxygenase</keyword>
<feature type="binding site" description="axial binding residue" evidence="8">
    <location>
        <position position="451"/>
    </location>
    <ligand>
        <name>heme</name>
        <dbReference type="ChEBI" id="CHEBI:30413"/>
    </ligand>
    <ligandPart>
        <name>Fe</name>
        <dbReference type="ChEBI" id="CHEBI:18248"/>
    </ligandPart>
</feature>
<keyword evidence="5 9" id="KW-0560">Oxidoreductase</keyword>
<sequence length="510" mass="59770">MHCERVVRSTYFARFYSVYSSKCDKLQVKPFDAIPGPRPSIPFIGTSWQYFKHLGRYELFKMHEANVDKFRRYGPIVKEEFQWKKPVVIVFEPQDFETILRYQGKYPVRPPNEFVCKYRKDNADRYTTVGVSNLLGEEWHKIRRIIAPVLFKPLVQKCFSSQNKIAEDFTQYLWHIKDNDCVIENMIEATYRQAIESLSMFCLNSRMGCLSTEQLTLDGKKLTAALRNLFDSYQQLYYGLPVWKLLPALSKAYKQFANAENDIYDVTEKYVENAFRNFKAKEDQSCDNVLESLLSLQKLNETDIRITTIDFMAGGIKTMSTTLAFILYHLSTNETVQKRLQQELDNAFKDTNNLTLEKLDTLSYLKACVKEVFRLSSTIPSIVRILPEKVVLSGYEVPAGTPIICSFYVTCRLSQFFEDPLQFKPERWLRQHKKEIHPYAMLPFGYGTRQCLGKWFSELQLHIVTANLFYRYNIQSMNTKNLESIQSFIIVPKDNIKIKLSRRQISYDCK</sequence>
<dbReference type="FunFam" id="1.10.630.10:FF:000006">
    <property type="entry name" value="Cytochrome P450 302a1, mitochondrial"/>
    <property type="match status" value="1"/>
</dbReference>
<keyword evidence="6 8" id="KW-0408">Iron</keyword>
<keyword evidence="3 8" id="KW-0349">Heme</keyword>
<dbReference type="OrthoDB" id="3945418at2759"/>
<keyword evidence="11" id="KW-1185">Reference proteome</keyword>
<evidence type="ECO:0000313" key="10">
    <source>
        <dbReference type="EMBL" id="RWS27086.1"/>
    </source>
</evidence>
<name>A0A443SHT6_9ACAR</name>
<dbReference type="EMBL" id="NCKV01002263">
    <property type="protein sequence ID" value="RWS27086.1"/>
    <property type="molecule type" value="Genomic_DNA"/>
</dbReference>
<dbReference type="Proteomes" id="UP000288716">
    <property type="component" value="Unassembled WGS sequence"/>
</dbReference>
<evidence type="ECO:0000256" key="4">
    <source>
        <dbReference type="ARBA" id="ARBA00022723"/>
    </source>
</evidence>
<evidence type="ECO:0000256" key="3">
    <source>
        <dbReference type="ARBA" id="ARBA00022617"/>
    </source>
</evidence>
<dbReference type="InterPro" id="IPR017972">
    <property type="entry name" value="Cyt_P450_CS"/>
</dbReference>
<dbReference type="STRING" id="299467.A0A443SHT6"/>
<dbReference type="GO" id="GO:0004497">
    <property type="term" value="F:monooxygenase activity"/>
    <property type="evidence" value="ECO:0007669"/>
    <property type="project" value="UniProtKB-KW"/>
</dbReference>
<dbReference type="PANTHER" id="PTHR24279:SF120">
    <property type="entry name" value="CYTOCHROME P450"/>
    <property type="match status" value="1"/>
</dbReference>
<dbReference type="Gene3D" id="1.10.630.10">
    <property type="entry name" value="Cytochrome P450"/>
    <property type="match status" value="1"/>
</dbReference>
<dbReference type="Pfam" id="PF00067">
    <property type="entry name" value="p450"/>
    <property type="match status" value="1"/>
</dbReference>
<reference evidence="10 11" key="1">
    <citation type="journal article" date="2018" name="Gigascience">
        <title>Genomes of trombidid mites reveal novel predicted allergens and laterally-transferred genes associated with secondary metabolism.</title>
        <authorList>
            <person name="Dong X."/>
            <person name="Chaisiri K."/>
            <person name="Xia D."/>
            <person name="Armstrong S.D."/>
            <person name="Fang Y."/>
            <person name="Donnelly M.J."/>
            <person name="Kadowaki T."/>
            <person name="McGarry J.W."/>
            <person name="Darby A.C."/>
            <person name="Makepeace B.L."/>
        </authorList>
    </citation>
    <scope>NUCLEOTIDE SEQUENCE [LARGE SCALE GENOMIC DNA]</scope>
    <source>
        <strain evidence="10">UoL-UT</strain>
    </source>
</reference>
<evidence type="ECO:0000256" key="6">
    <source>
        <dbReference type="ARBA" id="ARBA00023004"/>
    </source>
</evidence>
<accession>A0A443SHT6</accession>
<comment type="caution">
    <text evidence="10">The sequence shown here is derived from an EMBL/GenBank/DDBJ whole genome shotgun (WGS) entry which is preliminary data.</text>
</comment>
<evidence type="ECO:0000256" key="7">
    <source>
        <dbReference type="ARBA" id="ARBA00023033"/>
    </source>
</evidence>
<dbReference type="InterPro" id="IPR050479">
    <property type="entry name" value="CYP11_CYP27_families"/>
</dbReference>
<dbReference type="PRINTS" id="PR00463">
    <property type="entry name" value="EP450I"/>
</dbReference>
<keyword evidence="4 8" id="KW-0479">Metal-binding</keyword>
<gene>
    <name evidence="10" type="ORF">B4U80_00890</name>
</gene>
<dbReference type="InterPro" id="IPR001128">
    <property type="entry name" value="Cyt_P450"/>
</dbReference>
<dbReference type="InterPro" id="IPR002401">
    <property type="entry name" value="Cyt_P450_E_grp-I"/>
</dbReference>
<dbReference type="VEuPathDB" id="VectorBase:LDEU004956"/>
<proteinExistence type="inferred from homology"/>
<dbReference type="AlphaFoldDB" id="A0A443SHT6"/>
<comment type="similarity">
    <text evidence="2 9">Belongs to the cytochrome P450 family.</text>
</comment>
<dbReference type="PRINTS" id="PR00385">
    <property type="entry name" value="P450"/>
</dbReference>
<dbReference type="PANTHER" id="PTHR24279">
    <property type="entry name" value="CYTOCHROME P450"/>
    <property type="match status" value="1"/>
</dbReference>
<organism evidence="10 11">
    <name type="scientific">Leptotrombidium deliense</name>
    <dbReference type="NCBI Taxonomy" id="299467"/>
    <lineage>
        <taxon>Eukaryota</taxon>
        <taxon>Metazoa</taxon>
        <taxon>Ecdysozoa</taxon>
        <taxon>Arthropoda</taxon>
        <taxon>Chelicerata</taxon>
        <taxon>Arachnida</taxon>
        <taxon>Acari</taxon>
        <taxon>Acariformes</taxon>
        <taxon>Trombidiformes</taxon>
        <taxon>Prostigmata</taxon>
        <taxon>Anystina</taxon>
        <taxon>Parasitengona</taxon>
        <taxon>Trombiculoidea</taxon>
        <taxon>Trombiculidae</taxon>
        <taxon>Leptotrombidium</taxon>
    </lineage>
</organism>
<dbReference type="CDD" id="cd11054">
    <property type="entry name" value="CYP24A1-like"/>
    <property type="match status" value="1"/>
</dbReference>
<dbReference type="GO" id="GO:0005506">
    <property type="term" value="F:iron ion binding"/>
    <property type="evidence" value="ECO:0007669"/>
    <property type="project" value="InterPro"/>
</dbReference>
<evidence type="ECO:0000256" key="8">
    <source>
        <dbReference type="PIRSR" id="PIRSR602401-1"/>
    </source>
</evidence>
<dbReference type="SUPFAM" id="SSF48264">
    <property type="entry name" value="Cytochrome P450"/>
    <property type="match status" value="1"/>
</dbReference>
<protein>
    <submittedName>
        <fullName evidence="10">Cytochrome P450-like protein</fullName>
    </submittedName>
</protein>
<evidence type="ECO:0000256" key="1">
    <source>
        <dbReference type="ARBA" id="ARBA00001971"/>
    </source>
</evidence>